<dbReference type="InParanoid" id="A0A409W2E0"/>
<dbReference type="EMBL" id="NHTK01005858">
    <property type="protein sequence ID" value="PPQ72666.1"/>
    <property type="molecule type" value="Genomic_DNA"/>
</dbReference>
<sequence length="150" mass="16151">MQNYSPSDDISPLQGFHCALASAKDNGANTSPLYSHAETAVETSHSATSDVDETILEEIRLPYHWAIGEAGPSSLKSPFPVQLERSEMRNTGTYLMKRKYGSGAGAGTPAKSEDYMSLDRVSNIPPRSIVEGGIRKVKKLPKSLPGNDGN</sequence>
<protein>
    <submittedName>
        <fullName evidence="1">Uncharacterized protein</fullName>
    </submittedName>
</protein>
<dbReference type="Proteomes" id="UP000284842">
    <property type="component" value="Unassembled WGS sequence"/>
</dbReference>
<comment type="caution">
    <text evidence="1">The sequence shown here is derived from an EMBL/GenBank/DDBJ whole genome shotgun (WGS) entry which is preliminary data.</text>
</comment>
<evidence type="ECO:0000313" key="1">
    <source>
        <dbReference type="EMBL" id="PPQ72666.1"/>
    </source>
</evidence>
<dbReference type="AlphaFoldDB" id="A0A409W2E0"/>
<name>A0A409W2E0_9AGAR</name>
<accession>A0A409W2E0</accession>
<gene>
    <name evidence="1" type="ORF">CVT24_012644</name>
</gene>
<proteinExistence type="predicted"/>
<keyword evidence="2" id="KW-1185">Reference proteome</keyword>
<reference evidence="1 2" key="1">
    <citation type="journal article" date="2018" name="Evol. Lett.">
        <title>Horizontal gene cluster transfer increased hallucinogenic mushroom diversity.</title>
        <authorList>
            <person name="Reynolds H.T."/>
            <person name="Vijayakumar V."/>
            <person name="Gluck-Thaler E."/>
            <person name="Korotkin H.B."/>
            <person name="Matheny P.B."/>
            <person name="Slot J.C."/>
        </authorList>
    </citation>
    <scope>NUCLEOTIDE SEQUENCE [LARGE SCALE GENOMIC DNA]</scope>
    <source>
        <strain evidence="1 2">2629</strain>
    </source>
</reference>
<organism evidence="1 2">
    <name type="scientific">Panaeolus cyanescens</name>
    <dbReference type="NCBI Taxonomy" id="181874"/>
    <lineage>
        <taxon>Eukaryota</taxon>
        <taxon>Fungi</taxon>
        <taxon>Dikarya</taxon>
        <taxon>Basidiomycota</taxon>
        <taxon>Agaricomycotina</taxon>
        <taxon>Agaricomycetes</taxon>
        <taxon>Agaricomycetidae</taxon>
        <taxon>Agaricales</taxon>
        <taxon>Agaricineae</taxon>
        <taxon>Galeropsidaceae</taxon>
        <taxon>Panaeolus</taxon>
    </lineage>
</organism>
<evidence type="ECO:0000313" key="2">
    <source>
        <dbReference type="Proteomes" id="UP000284842"/>
    </source>
</evidence>